<accession>A0A9Q1RS83</accession>
<keyword evidence="3" id="KW-1185">Reference proteome</keyword>
<feature type="coiled-coil region" evidence="1">
    <location>
        <begin position="46"/>
        <end position="102"/>
    </location>
</feature>
<gene>
    <name evidence="2" type="ORF">K7X08_037436</name>
</gene>
<organism evidence="2 3">
    <name type="scientific">Anisodus acutangulus</name>
    <dbReference type="NCBI Taxonomy" id="402998"/>
    <lineage>
        <taxon>Eukaryota</taxon>
        <taxon>Viridiplantae</taxon>
        <taxon>Streptophyta</taxon>
        <taxon>Embryophyta</taxon>
        <taxon>Tracheophyta</taxon>
        <taxon>Spermatophyta</taxon>
        <taxon>Magnoliopsida</taxon>
        <taxon>eudicotyledons</taxon>
        <taxon>Gunneridae</taxon>
        <taxon>Pentapetalae</taxon>
        <taxon>asterids</taxon>
        <taxon>lamiids</taxon>
        <taxon>Solanales</taxon>
        <taxon>Solanaceae</taxon>
        <taxon>Solanoideae</taxon>
        <taxon>Hyoscyameae</taxon>
        <taxon>Anisodus</taxon>
    </lineage>
</organism>
<dbReference type="EMBL" id="JAJAGQ010000002">
    <property type="protein sequence ID" value="KAJ8570464.1"/>
    <property type="molecule type" value="Genomic_DNA"/>
</dbReference>
<proteinExistence type="predicted"/>
<reference evidence="3" key="1">
    <citation type="journal article" date="2023" name="Proc. Natl. Acad. Sci. U.S.A.">
        <title>Genomic and structural basis for evolution of tropane alkaloid biosynthesis.</title>
        <authorList>
            <person name="Wanga Y.-J."/>
            <person name="Taina T."/>
            <person name="Yua J.-Y."/>
            <person name="Lia J."/>
            <person name="Xua B."/>
            <person name="Chenc J."/>
            <person name="D'Auriad J.C."/>
            <person name="Huanga J.-P."/>
            <person name="Huanga S.-X."/>
        </authorList>
    </citation>
    <scope>NUCLEOTIDE SEQUENCE [LARGE SCALE GENOMIC DNA]</scope>
    <source>
        <strain evidence="3">cv. KIB-2019</strain>
    </source>
</reference>
<dbReference type="AlphaFoldDB" id="A0A9Q1RS83"/>
<name>A0A9Q1RS83_9SOLA</name>
<dbReference type="OrthoDB" id="1065581at2759"/>
<keyword evidence="1" id="KW-0175">Coiled coil</keyword>
<dbReference type="Proteomes" id="UP001152561">
    <property type="component" value="Unassembled WGS sequence"/>
</dbReference>
<evidence type="ECO:0000313" key="2">
    <source>
        <dbReference type="EMBL" id="KAJ8570464.1"/>
    </source>
</evidence>
<protein>
    <submittedName>
        <fullName evidence="2">Uncharacterized protein</fullName>
    </submittedName>
</protein>
<sequence length="104" mass="12185">MDLSIWDPPENSDESSYLANSWQYNLYYDPRLDVIEEDALNEKSCVQVLKILIKKADSEIAELEDDILMLQRQLACEDDMRFVELNKKIANLDSMLRALKNEKE</sequence>
<evidence type="ECO:0000256" key="1">
    <source>
        <dbReference type="SAM" id="Coils"/>
    </source>
</evidence>
<evidence type="ECO:0000313" key="3">
    <source>
        <dbReference type="Proteomes" id="UP001152561"/>
    </source>
</evidence>
<comment type="caution">
    <text evidence="2">The sequence shown here is derived from an EMBL/GenBank/DDBJ whole genome shotgun (WGS) entry which is preliminary data.</text>
</comment>